<feature type="chain" id="PRO_5006855099" evidence="2">
    <location>
        <begin position="30"/>
        <end position="1120"/>
    </location>
</feature>
<keyword evidence="1" id="KW-0472">Membrane</keyword>
<feature type="signal peptide" evidence="2">
    <location>
        <begin position="1"/>
        <end position="29"/>
    </location>
</feature>
<organism evidence="3 4">
    <name type="scientific">Microcella alkaliphila</name>
    <dbReference type="NCBI Taxonomy" id="279828"/>
    <lineage>
        <taxon>Bacteria</taxon>
        <taxon>Bacillati</taxon>
        <taxon>Actinomycetota</taxon>
        <taxon>Actinomycetes</taxon>
        <taxon>Micrococcales</taxon>
        <taxon>Microbacteriaceae</taxon>
        <taxon>Microcella</taxon>
    </lineage>
</organism>
<gene>
    <name evidence="3" type="ORF">MalAC0309_0262</name>
</gene>
<keyword evidence="1" id="KW-1133">Transmembrane helix</keyword>
<name>A0A0U5B914_9MICO</name>
<protein>
    <submittedName>
        <fullName evidence="3">LPXTG-motif cell wall anchor domain protein</fullName>
    </submittedName>
</protein>
<evidence type="ECO:0000256" key="2">
    <source>
        <dbReference type="SAM" id="SignalP"/>
    </source>
</evidence>
<accession>A0A0U5B914</accession>
<feature type="transmembrane region" description="Helical" evidence="1">
    <location>
        <begin position="1092"/>
        <end position="1113"/>
    </location>
</feature>
<keyword evidence="2" id="KW-0732">Signal</keyword>
<evidence type="ECO:0000313" key="4">
    <source>
        <dbReference type="Proteomes" id="UP000218965"/>
    </source>
</evidence>
<dbReference type="AlphaFoldDB" id="A0A0U5B914"/>
<proteinExistence type="predicted"/>
<keyword evidence="1" id="KW-0812">Transmembrane</keyword>
<reference evidence="4" key="1">
    <citation type="submission" date="2015-12" db="EMBL/GenBank/DDBJ databases">
        <authorList>
            <person name="Shamseldin A."/>
            <person name="Moawad H."/>
            <person name="Abd El-Rahim W.M."/>
            <person name="Sadowsky M.J."/>
        </authorList>
    </citation>
    <scope>NUCLEOTIDE SEQUENCE [LARGE SCALE GENOMIC DNA]</scope>
    <source>
        <strain evidence="4">JAM AC0309</strain>
    </source>
</reference>
<evidence type="ECO:0000256" key="1">
    <source>
        <dbReference type="SAM" id="Phobius"/>
    </source>
</evidence>
<evidence type="ECO:0000313" key="3">
    <source>
        <dbReference type="EMBL" id="BAU31137.1"/>
    </source>
</evidence>
<dbReference type="KEGG" id="malk:MalAC0309_0262"/>
<dbReference type="Proteomes" id="UP000218965">
    <property type="component" value="Chromosome"/>
</dbReference>
<sequence>MLRKRILAAVTTLALALGMSVGGAGTAFANPNANTPRVSTESGIERYEGNGLTCNDFSGVAQGNIDIAGGATGSYTAQSGTWGTFGWQSGNVFTWDINAGWTVDLCIKGSTIVVWIDDASGKGSYDFKGLQGHGISHMNFMGANFTPPQTSESVDCVSAVNTVGRPLTNGDHINMDIVLNGVRMQVNASVDIRQTDDPASESGLVVRVNAPGGPYVLPLTNAQKASGVLTFTYSSYLTGQWVVEWVQFNDRYFNKDRNQAKFFTCGTPLAKEASAEVRVPAADCEDGVDWSQVSLTTNGATFGEPTFDGRSYSITATASEGFLFPGGLTQKTFTGTLPDRDPAACELVTASIVITPADCLTGELLDVENFDFDSTKVDVDVVVNEDGSFVVTFTAKDGFRFADDKTVLVEAGTLAGPDASKCTVIDADIRVILADCLNGSALDVDNFVFDPDQATVSISTNETTGVQTVTFTAKPGFLFAGEKTTKTFEFTPSGPNLDDCGLATAAIAFTPADCFTGSALNENGFQFDPERATYEITTAESGVQTVTFTAKPGFLFEGKKETVSFEFTPTGPDFRDCATAAGTVVVPPATCDLGQRWDDRIITVDNATYEITRTPTLWNGFRYTVVFTADAGAKFLVDGEYLNTITVKGQLDVLPNRQLCDEVTAVIDIIPPTCDTGAILNVDGFASTPEGSATFTVISDGTGPLGIYMVMATANSGFTFASGLPVEVFVGTLAGPDQSLCIDPEFGAAIGIDPQCEVDVPWIYVSFEVTDPDGQLTPGQARIEFRELNLGLDENTVVTDLERWDGTQWVAVPGNVVSEAGQYQGRALWPGAAIDGDGNPTAWPGWDFNAVDGWFATDYEDNAAWTRSVGVEGADPIEVRIAINPSAVIEDSFFTYPPSTEDCSTDPIEVTPVITVDYNCETFGTITLEAVEGVIYSIDGEQVEPGTYSGFGLTATPRVTAVTDPERPALFFEPGSITDLTVEFSAPEFPCDLTTLPLVEPNVTTTQATCDASGSYTLSNTEGVQWVVGGQNVDAGTYTAAPGSTVSIEAVALEGFGFGFETQTEWELEFAAAPTNCTDLDLPTLALTGASGMLGTVGILALLITLTGIGVVASRRRVEV</sequence>
<dbReference type="EMBL" id="AP017315">
    <property type="protein sequence ID" value="BAU31137.1"/>
    <property type="molecule type" value="Genomic_DNA"/>
</dbReference>
<reference evidence="3 4" key="2">
    <citation type="submission" date="2016-01" db="EMBL/GenBank/DDBJ databases">
        <title>Microcella alkaliphila JAM AC0309 whole genome shotgun sequence.</title>
        <authorList>
            <person name="Kurata A."/>
            <person name="Hirose Y."/>
            <person name="Kishimoto N."/>
            <person name="Kobayashi T."/>
        </authorList>
    </citation>
    <scope>NUCLEOTIDE SEQUENCE [LARGE SCALE GENOMIC DNA]</scope>
    <source>
        <strain evidence="3 4">JAM AC0309</strain>
    </source>
</reference>